<dbReference type="Pfam" id="PF12854">
    <property type="entry name" value="PPR_1"/>
    <property type="match status" value="1"/>
</dbReference>
<comment type="similarity">
    <text evidence="1">Belongs to the PPR family. P subfamily.</text>
</comment>
<evidence type="ECO:0000256" key="2">
    <source>
        <dbReference type="ARBA" id="ARBA00022737"/>
    </source>
</evidence>
<organism evidence="5 6">
    <name type="scientific">Perilla frutescens var. hirtella</name>
    <name type="common">Perilla citriodora</name>
    <name type="synonym">Perilla setoyensis</name>
    <dbReference type="NCBI Taxonomy" id="608512"/>
    <lineage>
        <taxon>Eukaryota</taxon>
        <taxon>Viridiplantae</taxon>
        <taxon>Streptophyta</taxon>
        <taxon>Embryophyta</taxon>
        <taxon>Tracheophyta</taxon>
        <taxon>Spermatophyta</taxon>
        <taxon>Magnoliopsida</taxon>
        <taxon>eudicotyledons</taxon>
        <taxon>Gunneridae</taxon>
        <taxon>Pentapetalae</taxon>
        <taxon>asterids</taxon>
        <taxon>lamiids</taxon>
        <taxon>Lamiales</taxon>
        <taxon>Lamiaceae</taxon>
        <taxon>Nepetoideae</taxon>
        <taxon>Elsholtzieae</taxon>
        <taxon>Perilla</taxon>
    </lineage>
</organism>
<feature type="repeat" description="PPR" evidence="3">
    <location>
        <begin position="352"/>
        <end position="386"/>
    </location>
</feature>
<dbReference type="InterPro" id="IPR050872">
    <property type="entry name" value="PPR_P_subfamily"/>
</dbReference>
<evidence type="ECO:0000256" key="1">
    <source>
        <dbReference type="ARBA" id="ARBA00007626"/>
    </source>
</evidence>
<evidence type="ECO:0000256" key="4">
    <source>
        <dbReference type="SAM" id="MobiDB-lite"/>
    </source>
</evidence>
<dbReference type="Proteomes" id="UP001190926">
    <property type="component" value="Unassembled WGS sequence"/>
</dbReference>
<reference evidence="5 6" key="1">
    <citation type="journal article" date="2021" name="Nat. Commun.">
        <title>Incipient diploidization of the medicinal plant Perilla within 10,000 years.</title>
        <authorList>
            <person name="Zhang Y."/>
            <person name="Shen Q."/>
            <person name="Leng L."/>
            <person name="Zhang D."/>
            <person name="Chen S."/>
            <person name="Shi Y."/>
            <person name="Ning Z."/>
            <person name="Chen S."/>
        </authorList>
    </citation>
    <scope>NUCLEOTIDE SEQUENCE [LARGE SCALE GENOMIC DNA]</scope>
    <source>
        <strain evidence="6">cv. PC099</strain>
    </source>
</reference>
<dbReference type="PANTHER" id="PTHR46128:SF159">
    <property type="entry name" value="PENTACOTRIPEPTIDE-REPEAT REGION OF PRORP DOMAIN-CONTAINING PROTEIN"/>
    <property type="match status" value="1"/>
</dbReference>
<evidence type="ECO:0000256" key="3">
    <source>
        <dbReference type="PROSITE-ProRule" id="PRU00708"/>
    </source>
</evidence>
<dbReference type="NCBIfam" id="TIGR00756">
    <property type="entry name" value="PPR"/>
    <property type="match status" value="7"/>
</dbReference>
<gene>
    <name evidence="5" type="ORF">C2S53_004361</name>
</gene>
<feature type="repeat" description="PPR" evidence="3">
    <location>
        <begin position="426"/>
        <end position="460"/>
    </location>
</feature>
<comment type="caution">
    <text evidence="5">The sequence shown here is derived from an EMBL/GenBank/DDBJ whole genome shotgun (WGS) entry which is preliminary data.</text>
</comment>
<accession>A0AAD4IP12</accession>
<dbReference type="SUPFAM" id="SSF81901">
    <property type="entry name" value="HCP-like"/>
    <property type="match status" value="1"/>
</dbReference>
<sequence>MPFHLRNSRIPKPTRLPKPAAARNDGLFIGAAAPHSPDLREVPLRHRREAQGKQVDGSSLPMYFLLDSFANSRLNRLNRQIPSLLPHPTSLFALQESLPLVNSFLCLKFETLSFCFTRFRPFCKYAGSDSSDSEIEIDGEKGSFEADRKEVERVCGVIDETFAVDRNMEAVLDKCGIDLSHELVLCVLHRFKHARKPAFRFFCWAAEQPGYAHDSRTYNAMVAVLGKTRQFESMVSVLEEMGEKSLLSMETFIICIKAFASAKERRKAVGILDLMKKYRFKIGVEAINCLLDALGRGGLGKEAQEVFEKLEYRFTPDLKTYTILLNGWCRARNLMEAGRIWNGMIDNGFKPDIVAHNIMLEGLLRGRKRSEAIKLFEVMKSRGPFPNVRSYTVLINDLCKHGNTTEALNEAMNYLDDMLNSGCEPDAAVYTCLMIGFGNQRKMDMVYRLLKEMKERGCPPDGRSYNALIKMMTNQKMPDDAAKIYKKMIQSSIQPSIHTYNMIMKSFFVTSNPEMGCAVWEEMKRKGCCPDENSYTVLIGGLIRQGRSNEACKHLEEMIDKGMKAPQLDYKKIAAYFTRRRNSLDDFAEKARFSGNSEVANILADWPRR</sequence>
<feature type="repeat" description="PPR" evidence="3">
    <location>
        <begin position="461"/>
        <end position="495"/>
    </location>
</feature>
<dbReference type="InterPro" id="IPR002885">
    <property type="entry name" value="PPR_rpt"/>
</dbReference>
<dbReference type="EMBL" id="SDAM02029567">
    <property type="protein sequence ID" value="KAH6756100.1"/>
    <property type="molecule type" value="Genomic_DNA"/>
</dbReference>
<feature type="repeat" description="PPR" evidence="3">
    <location>
        <begin position="387"/>
        <end position="425"/>
    </location>
</feature>
<dbReference type="Gene3D" id="1.25.40.10">
    <property type="entry name" value="Tetratricopeptide repeat domain"/>
    <property type="match status" value="4"/>
</dbReference>
<protein>
    <submittedName>
        <fullName evidence="5">Pentatricopeptide repeat superfamily protein</fullName>
    </submittedName>
</protein>
<evidence type="ECO:0000313" key="6">
    <source>
        <dbReference type="Proteomes" id="UP001190926"/>
    </source>
</evidence>
<feature type="repeat" description="PPR" evidence="3">
    <location>
        <begin position="214"/>
        <end position="248"/>
    </location>
</feature>
<name>A0AAD4IP12_PERFH</name>
<dbReference type="Pfam" id="PF01535">
    <property type="entry name" value="PPR"/>
    <property type="match status" value="2"/>
</dbReference>
<feature type="repeat" description="PPR" evidence="3">
    <location>
        <begin position="496"/>
        <end position="530"/>
    </location>
</feature>
<keyword evidence="2" id="KW-0677">Repeat</keyword>
<dbReference type="Pfam" id="PF13041">
    <property type="entry name" value="PPR_2"/>
    <property type="match status" value="3"/>
</dbReference>
<dbReference type="InterPro" id="IPR011990">
    <property type="entry name" value="TPR-like_helical_dom_sf"/>
</dbReference>
<evidence type="ECO:0000313" key="5">
    <source>
        <dbReference type="EMBL" id="KAH6756100.1"/>
    </source>
</evidence>
<proteinExistence type="inferred from homology"/>
<feature type="region of interest" description="Disordered" evidence="4">
    <location>
        <begin position="1"/>
        <end position="20"/>
    </location>
</feature>
<feature type="repeat" description="PPR" evidence="3">
    <location>
        <begin position="317"/>
        <end position="351"/>
    </location>
</feature>
<dbReference type="AlphaFoldDB" id="A0AAD4IP12"/>
<feature type="repeat" description="PPR" evidence="3">
    <location>
        <begin position="531"/>
        <end position="565"/>
    </location>
</feature>
<dbReference type="PROSITE" id="PS51375">
    <property type="entry name" value="PPR"/>
    <property type="match status" value="8"/>
</dbReference>
<keyword evidence="6" id="KW-1185">Reference proteome</keyword>
<dbReference type="PANTHER" id="PTHR46128">
    <property type="entry name" value="MITOCHONDRIAL GROUP I INTRON SPLICING FACTOR CCM1"/>
    <property type="match status" value="1"/>
</dbReference>